<evidence type="ECO:0000313" key="2">
    <source>
        <dbReference type="Proteomes" id="UP000184231"/>
    </source>
</evidence>
<accession>A0A1M6MSF3</accession>
<dbReference type="Proteomes" id="UP000184231">
    <property type="component" value="Unassembled WGS sequence"/>
</dbReference>
<evidence type="ECO:0000313" key="1">
    <source>
        <dbReference type="EMBL" id="SHJ86329.1"/>
    </source>
</evidence>
<dbReference type="EMBL" id="FQYX01000047">
    <property type="protein sequence ID" value="SHJ86329.1"/>
    <property type="molecule type" value="Genomic_DNA"/>
</dbReference>
<reference evidence="2" key="1">
    <citation type="submission" date="2016-11" db="EMBL/GenBank/DDBJ databases">
        <authorList>
            <person name="Varghese N."/>
            <person name="Submissions S."/>
        </authorList>
    </citation>
    <scope>NUCLEOTIDE SEQUENCE [LARGE SCALE GENOMIC DNA]</scope>
    <source>
        <strain evidence="2">CGMCC 1.8863</strain>
    </source>
</reference>
<protein>
    <submittedName>
        <fullName evidence="1">Uncharacterized protein</fullName>
    </submittedName>
</protein>
<keyword evidence="2" id="KW-1185">Reference proteome</keyword>
<name>A0A1M6MSF3_9FLAO</name>
<gene>
    <name evidence="1" type="ORF">SAMN04487911_1471</name>
</gene>
<dbReference type="AlphaFoldDB" id="A0A1M6MSF3"/>
<organism evidence="1 2">
    <name type="scientific">Arenibacter nanhaiticus</name>
    <dbReference type="NCBI Taxonomy" id="558155"/>
    <lineage>
        <taxon>Bacteria</taxon>
        <taxon>Pseudomonadati</taxon>
        <taxon>Bacteroidota</taxon>
        <taxon>Flavobacteriia</taxon>
        <taxon>Flavobacteriales</taxon>
        <taxon>Flavobacteriaceae</taxon>
        <taxon>Arenibacter</taxon>
    </lineage>
</organism>
<sequence length="85" mass="9648">MPLKVGRLQTIINKQFAIINVKKVAINQCGNVIINLIHYITSILKSKPAQLKTLIRRGPRRKCNDLHLQRGASWRGGEERGDAEF</sequence>
<proteinExistence type="predicted"/>